<comment type="caution">
    <text evidence="3">The sequence shown here is derived from an EMBL/GenBank/DDBJ whole genome shotgun (WGS) entry which is preliminary data.</text>
</comment>
<dbReference type="GO" id="GO:0046337">
    <property type="term" value="P:phosphatidylethanolamine metabolic process"/>
    <property type="evidence" value="ECO:0007669"/>
    <property type="project" value="EnsemblFungi"/>
</dbReference>
<dbReference type="PANTHER" id="PTHR23509">
    <property type="entry name" value="PA-PL1 PHOSPHOLIPASE FAMILY"/>
    <property type="match status" value="1"/>
</dbReference>
<dbReference type="VEuPathDB" id="FungiDB:GVI51_E04213"/>
<gene>
    <name evidence="3" type="ORF">AO440_001010</name>
</gene>
<dbReference type="GO" id="GO:0046872">
    <property type="term" value="F:metal ion binding"/>
    <property type="evidence" value="ECO:0007669"/>
    <property type="project" value="InterPro"/>
</dbReference>
<feature type="region of interest" description="Disordered" evidence="1">
    <location>
        <begin position="215"/>
        <end position="251"/>
    </location>
</feature>
<proteinExistence type="predicted"/>
<feature type="domain" description="DDHD" evidence="2">
    <location>
        <begin position="497"/>
        <end position="680"/>
    </location>
</feature>
<dbReference type="Pfam" id="PF23465">
    <property type="entry name" value="DUF7131"/>
    <property type="match status" value="1"/>
</dbReference>
<evidence type="ECO:0000259" key="2">
    <source>
        <dbReference type="PROSITE" id="PS51043"/>
    </source>
</evidence>
<feature type="compositionally biased region" description="Basic and acidic residues" evidence="1">
    <location>
        <begin position="215"/>
        <end position="247"/>
    </location>
</feature>
<accession>A0A0W0D3V9</accession>
<dbReference type="EMBL" id="LLZZ01000156">
    <property type="protein sequence ID" value="KTA97796.1"/>
    <property type="molecule type" value="Genomic_DNA"/>
</dbReference>
<evidence type="ECO:0000313" key="4">
    <source>
        <dbReference type="Proteomes" id="UP000054886"/>
    </source>
</evidence>
<dbReference type="SMART" id="SM01127">
    <property type="entry name" value="DDHD"/>
    <property type="match status" value="1"/>
</dbReference>
<sequence>MLHAHQIRRTFLRYRYNCRYAIRFNSSCHWFFATDVPKSDPYQDSNEEETREPTKFIAFSKNDSDRIEKLYQQTPKKDERRIIPVKEDYLFNVDVDQLELRPSYWKGPTYDIRRGLWFNSLNQPLNPDLAAEIEEKFKSINFEELETTNNENKKSKEFQDIFKLSAPYKEGKFVLFVDKNVAFLLQDVDGGEFQIKFLRSNIGQSIPINGMKITRGYDSKHGTSNSERVKNLVKEKETSTSKPESNKNDSTLGKLGSLLSFESSSGILSRLAGAISDTSDATTDNDNKKQYMKNEMEHDYYDEESTSSESKDKNTINNREINHLVLCVHGIGQTLGKTYEYVNFVHTINLLRSNMKKLYSAADDLKNLNKLNRYKDWQSNSNVQVLPITWRHSITFQTDRNGPNLESPLLPTLDEITVDGIVPFRKLMADGIFDILLYCDPYYKKMIKAEVTKQLNTVYKRFVKFNPNFNGKVHLVGHSLGSMILFDLLSNKKDYKLEFEVGNFFGIGSPIGILKLIQRTMVGQKQILDADHNVNFQLPECQNYYNIFHVCDPVAYRVESLVDRRMAEYEHTYVPHWSESDGIASKMLEMGGNILKEIPLNSMITEKNEEENTSKSSTGTQYKLPEELKSKLLKLNYSGRIDYALRSGILDIDILSALSSHVSYFEEPDIAGFLLKEILAGHKPVEQVTVTKSKLFKPKSNTV</sequence>
<dbReference type="Pfam" id="PF23463">
    <property type="entry name" value="WWE_2"/>
    <property type="match status" value="1"/>
</dbReference>
<dbReference type="InterPro" id="IPR029058">
    <property type="entry name" value="AB_hydrolase_fold"/>
</dbReference>
<dbReference type="GO" id="GO:0008970">
    <property type="term" value="F:phospholipase A1 activity"/>
    <property type="evidence" value="ECO:0007669"/>
    <property type="project" value="EnsemblFungi"/>
</dbReference>
<dbReference type="InterPro" id="IPR055555">
    <property type="entry name" value="PA-PLA1_DUF7131"/>
</dbReference>
<name>A0A0W0D3V9_CANGB</name>
<organism evidence="3 4">
    <name type="scientific">Candida glabrata</name>
    <name type="common">Yeast</name>
    <name type="synonym">Torulopsis glabrata</name>
    <dbReference type="NCBI Taxonomy" id="5478"/>
    <lineage>
        <taxon>Eukaryota</taxon>
        <taxon>Fungi</taxon>
        <taxon>Dikarya</taxon>
        <taxon>Ascomycota</taxon>
        <taxon>Saccharomycotina</taxon>
        <taxon>Saccharomycetes</taxon>
        <taxon>Saccharomycetales</taxon>
        <taxon>Saccharomycetaceae</taxon>
        <taxon>Nakaseomyces</taxon>
    </lineage>
</organism>
<dbReference type="PANTHER" id="PTHR23509:SF10">
    <property type="entry name" value="LD21067P"/>
    <property type="match status" value="1"/>
</dbReference>
<dbReference type="Proteomes" id="UP000054886">
    <property type="component" value="Unassembled WGS sequence"/>
</dbReference>
<dbReference type="GO" id="GO:0032048">
    <property type="term" value="P:cardiolipin metabolic process"/>
    <property type="evidence" value="ECO:0007669"/>
    <property type="project" value="EnsemblFungi"/>
</dbReference>
<evidence type="ECO:0000313" key="3">
    <source>
        <dbReference type="EMBL" id="KTA97796.1"/>
    </source>
</evidence>
<dbReference type="PROSITE" id="PS51043">
    <property type="entry name" value="DDHD"/>
    <property type="match status" value="1"/>
</dbReference>
<dbReference type="Pfam" id="PF02862">
    <property type="entry name" value="DDHD"/>
    <property type="match status" value="2"/>
</dbReference>
<dbReference type="InterPro" id="IPR058055">
    <property type="entry name" value="PA-PLA1"/>
</dbReference>
<dbReference type="VEuPathDB" id="FungiDB:B1J91_E04510g"/>
<dbReference type="SUPFAM" id="SSF53474">
    <property type="entry name" value="alpha/beta-Hydrolases"/>
    <property type="match status" value="1"/>
</dbReference>
<dbReference type="AlphaFoldDB" id="A0A0W0D3V9"/>
<evidence type="ECO:0000256" key="1">
    <source>
        <dbReference type="SAM" id="MobiDB-lite"/>
    </source>
</evidence>
<dbReference type="VEuPathDB" id="FungiDB:GWK60_E04191"/>
<dbReference type="InterPro" id="IPR004177">
    <property type="entry name" value="DDHD_dom"/>
</dbReference>
<reference evidence="3 4" key="1">
    <citation type="submission" date="2015-10" db="EMBL/GenBank/DDBJ databases">
        <title>Draft genomes sequences of Candida glabrata isolates 1A, 1B, 2A, 2B, 3A and 3B.</title>
        <authorList>
            <person name="Haavelsrud O.E."/>
            <person name="Gaustad P."/>
        </authorList>
    </citation>
    <scope>NUCLEOTIDE SEQUENCE [LARGE SCALE GENOMIC DNA]</scope>
    <source>
        <strain evidence="3">910700640</strain>
    </source>
</reference>
<dbReference type="VEuPathDB" id="FungiDB:CAGL0E04510g"/>
<dbReference type="GO" id="GO:0005759">
    <property type="term" value="C:mitochondrial matrix"/>
    <property type="evidence" value="ECO:0007669"/>
    <property type="project" value="EnsemblFungi"/>
</dbReference>
<protein>
    <submittedName>
        <fullName evidence="3">Putative phospholipase</fullName>
    </submittedName>
</protein>
<dbReference type="InterPro" id="IPR057826">
    <property type="entry name" value="WWE_C20G8.02"/>
</dbReference>